<dbReference type="KEGG" id="adv:DJ533_09580"/>
<dbReference type="PIRSF" id="PIRSF005215">
    <property type="entry name" value="TehB"/>
    <property type="match status" value="1"/>
</dbReference>
<accession>A0A2S2FCU7</accession>
<gene>
    <name evidence="3" type="primary">tehB</name>
    <name evidence="3" type="ORF">DJ533_09580</name>
</gene>
<dbReference type="GO" id="GO:0008757">
    <property type="term" value="F:S-adenosylmethionine-dependent methyltransferase activity"/>
    <property type="evidence" value="ECO:0007669"/>
    <property type="project" value="InterPro"/>
</dbReference>
<dbReference type="OrthoDB" id="9804312at2"/>
<dbReference type="RefSeq" id="WP_065993972.1">
    <property type="nucleotide sequence ID" value="NZ_CP029397.2"/>
</dbReference>
<reference evidence="3" key="1">
    <citation type="submission" date="2019-08" db="EMBL/GenBank/DDBJ databases">
        <title>The complete genome of Acinetobacter defluvii strain WCHAD010030.</title>
        <authorList>
            <person name="Hu Y."/>
            <person name="Qin J."/>
            <person name="Feng Y."/>
            <person name="Zong Z."/>
        </authorList>
    </citation>
    <scope>NUCLEOTIDE SEQUENCE</scope>
    <source>
        <strain evidence="3">WCHA30</strain>
    </source>
</reference>
<dbReference type="STRING" id="1871111.GCA_001704615_03300"/>
<dbReference type="Gene3D" id="3.40.50.150">
    <property type="entry name" value="Vaccinia Virus protein VP39"/>
    <property type="match status" value="1"/>
</dbReference>
<dbReference type="Pfam" id="PF03848">
    <property type="entry name" value="TehB"/>
    <property type="match status" value="1"/>
</dbReference>
<dbReference type="GO" id="GO:0046690">
    <property type="term" value="P:response to tellurium ion"/>
    <property type="evidence" value="ECO:0007669"/>
    <property type="project" value="InterPro"/>
</dbReference>
<dbReference type="GO" id="GO:0005737">
    <property type="term" value="C:cytoplasm"/>
    <property type="evidence" value="ECO:0007669"/>
    <property type="project" value="InterPro"/>
</dbReference>
<dbReference type="AlphaFoldDB" id="A0A2S2FCU7"/>
<evidence type="ECO:0000313" key="3">
    <source>
        <dbReference type="EMBL" id="AWL28801.1"/>
    </source>
</evidence>
<evidence type="ECO:0000313" key="4">
    <source>
        <dbReference type="Proteomes" id="UP000245977"/>
    </source>
</evidence>
<keyword evidence="3" id="KW-0489">Methyltransferase</keyword>
<evidence type="ECO:0000259" key="1">
    <source>
        <dbReference type="Pfam" id="PF03848"/>
    </source>
</evidence>
<dbReference type="InterPro" id="IPR015985">
    <property type="entry name" value="TehB-like_dom"/>
</dbReference>
<dbReference type="SUPFAM" id="SSF53335">
    <property type="entry name" value="S-adenosyl-L-methionine-dependent methyltransferases"/>
    <property type="match status" value="1"/>
</dbReference>
<sequence length="287" mass="33143">MNDLRCYQQLPIWQRDTLPEGFKQKHNTKENTWAKLNIFNGTLDFAMLNEQGEILSEHQFSIEQQPPFIAPQAWHKIVSTSDDIECQLSFYCEPQFYYTKKYQLTATHSEILAATPSIPVGKALDVGCGTGRNSLYLNQLGFEVDAFDVSSTSIQKLNDIIQTEKLAHIQTEIRDLNTDQQITGDYDFIFSTVVMMFLQPETIPALIQNMQNATRSGGFNLIVCAMDTEDYPVLPNFPFSFKPNELKEYYQDWEILKYNENVGELHRTDEQGNRIKQRFATLWAKKP</sequence>
<dbReference type="InterPro" id="IPR004537">
    <property type="entry name" value="Tellurite-R_MeTrfase_TehB"/>
</dbReference>
<dbReference type="InterPro" id="IPR029063">
    <property type="entry name" value="SAM-dependent_MTases_sf"/>
</dbReference>
<dbReference type="NCBIfam" id="TIGR00477">
    <property type="entry name" value="tehB"/>
    <property type="match status" value="1"/>
</dbReference>
<dbReference type="NCBIfam" id="NF008992">
    <property type="entry name" value="PRK12335.1"/>
    <property type="match status" value="1"/>
</dbReference>
<keyword evidence="3" id="KW-0808">Transferase</keyword>
<dbReference type="EMBL" id="CP029397">
    <property type="protein sequence ID" value="AWL28801.1"/>
    <property type="molecule type" value="Genomic_DNA"/>
</dbReference>
<organism evidence="3 4">
    <name type="scientific">Acinetobacter defluvii</name>
    <dbReference type="NCBI Taxonomy" id="1871111"/>
    <lineage>
        <taxon>Bacteria</taxon>
        <taxon>Pseudomonadati</taxon>
        <taxon>Pseudomonadota</taxon>
        <taxon>Gammaproteobacteria</taxon>
        <taxon>Moraxellales</taxon>
        <taxon>Moraxellaceae</taxon>
        <taxon>Acinetobacter</taxon>
    </lineage>
</organism>
<evidence type="ECO:0000259" key="2">
    <source>
        <dbReference type="Pfam" id="PF09313"/>
    </source>
</evidence>
<feature type="domain" description="Tellurite resistance methyltransferase TehB-like" evidence="1">
    <location>
        <begin position="90"/>
        <end position="282"/>
    </location>
</feature>
<protein>
    <submittedName>
        <fullName evidence="3">SAM-dependent methyltransferase TehB</fullName>
    </submittedName>
</protein>
<dbReference type="SUPFAM" id="SSF51197">
    <property type="entry name" value="Clavaminate synthase-like"/>
    <property type="match status" value="1"/>
</dbReference>
<proteinExistence type="predicted"/>
<dbReference type="Gene3D" id="2.60.120.10">
    <property type="entry name" value="Jelly Rolls"/>
    <property type="match status" value="1"/>
</dbReference>
<dbReference type="InterPro" id="IPR014431">
    <property type="entry name" value="Tellurite-R_TehB-2"/>
</dbReference>
<dbReference type="InterPro" id="IPR014710">
    <property type="entry name" value="RmlC-like_jellyroll"/>
</dbReference>
<dbReference type="Proteomes" id="UP000245977">
    <property type="component" value="Chromosome"/>
</dbReference>
<name>A0A2S2FCU7_9GAMM</name>
<dbReference type="InterPro" id="IPR015392">
    <property type="entry name" value="TehB/YeaR-like_dom"/>
</dbReference>
<feature type="domain" description="TehB/YeaR-like" evidence="2">
    <location>
        <begin position="9"/>
        <end position="88"/>
    </location>
</feature>
<dbReference type="PANTHER" id="PTHR43861">
    <property type="entry name" value="TRANS-ACONITATE 2-METHYLTRANSFERASE-RELATED"/>
    <property type="match status" value="1"/>
</dbReference>
<dbReference type="Pfam" id="PF09313">
    <property type="entry name" value="TehB-like"/>
    <property type="match status" value="1"/>
</dbReference>
<dbReference type="CDD" id="cd02440">
    <property type="entry name" value="AdoMet_MTases"/>
    <property type="match status" value="1"/>
</dbReference>
<dbReference type="NCBIfam" id="NF008405">
    <property type="entry name" value="PRK11207.1"/>
    <property type="match status" value="1"/>
</dbReference>
<keyword evidence="4" id="KW-1185">Reference proteome</keyword>
<dbReference type="GO" id="GO:0032259">
    <property type="term" value="P:methylation"/>
    <property type="evidence" value="ECO:0007669"/>
    <property type="project" value="UniProtKB-KW"/>
</dbReference>